<dbReference type="AlphaFoldDB" id="A0A2T0ICA1"/>
<sequence length="63" mass="6271">MARELAPAGARSGPALCLKRLGLLRSPAGASSLATVAASAFDSIQLIVRVICSAAQTPPPAQA</sequence>
<organism evidence="1 2">
    <name type="scientific">Pseudomonas fluorescens</name>
    <dbReference type="NCBI Taxonomy" id="294"/>
    <lineage>
        <taxon>Bacteria</taxon>
        <taxon>Pseudomonadati</taxon>
        <taxon>Pseudomonadota</taxon>
        <taxon>Gammaproteobacteria</taxon>
        <taxon>Pseudomonadales</taxon>
        <taxon>Pseudomonadaceae</taxon>
        <taxon>Pseudomonas</taxon>
    </lineage>
</organism>
<comment type="caution">
    <text evidence="1">The sequence shown here is derived from an EMBL/GenBank/DDBJ whole genome shotgun (WGS) entry which is preliminary data.</text>
</comment>
<name>A0A2T0ICA1_PSEFL</name>
<dbReference type="Proteomes" id="UP000239731">
    <property type="component" value="Unassembled WGS sequence"/>
</dbReference>
<accession>A0A2T0ICA1</accession>
<evidence type="ECO:0000313" key="1">
    <source>
        <dbReference type="EMBL" id="PRW92936.1"/>
    </source>
</evidence>
<proteinExistence type="predicted"/>
<evidence type="ECO:0000313" key="2">
    <source>
        <dbReference type="Proteomes" id="UP000239731"/>
    </source>
</evidence>
<protein>
    <submittedName>
        <fullName evidence="1">Uncharacterized protein</fullName>
    </submittedName>
</protein>
<reference evidence="1 2" key="1">
    <citation type="submission" date="2018-03" db="EMBL/GenBank/DDBJ databases">
        <title>Blue discolouration in mozzarella cheese caused by Pseudomonas fluorescens.</title>
        <authorList>
            <person name="Chiesa F."/>
            <person name="Dalmasso A."/>
            <person name="Lomonaco S."/>
        </authorList>
    </citation>
    <scope>NUCLEOTIDE SEQUENCE [LARGE SCALE GENOMIC DNA]</scope>
    <source>
        <strain evidence="1 2">11293</strain>
    </source>
</reference>
<gene>
    <name evidence="1" type="ORF">C7A10_10610</name>
</gene>
<dbReference type="EMBL" id="PVUH01000006">
    <property type="protein sequence ID" value="PRW92936.1"/>
    <property type="molecule type" value="Genomic_DNA"/>
</dbReference>